<dbReference type="InterPro" id="IPR051834">
    <property type="entry name" value="RING_finger_E3_ligase"/>
</dbReference>
<evidence type="ECO:0000256" key="5">
    <source>
        <dbReference type="SAM" id="Coils"/>
    </source>
</evidence>
<dbReference type="GO" id="GO:0061630">
    <property type="term" value="F:ubiquitin protein ligase activity"/>
    <property type="evidence" value="ECO:0007669"/>
    <property type="project" value="TreeGrafter"/>
</dbReference>
<evidence type="ECO:0000313" key="8">
    <source>
        <dbReference type="EMBL" id="KAG7356168.1"/>
    </source>
</evidence>
<reference evidence="8" key="2">
    <citation type="submission" date="2021-04" db="EMBL/GenBank/DDBJ databases">
        <authorList>
            <person name="Podell S."/>
        </authorList>
    </citation>
    <scope>NUCLEOTIDE SEQUENCE</scope>
    <source>
        <strain evidence="8">Hildebrandi</strain>
    </source>
</reference>
<evidence type="ECO:0000256" key="2">
    <source>
        <dbReference type="ARBA" id="ARBA00022771"/>
    </source>
</evidence>
<evidence type="ECO:0000256" key="1">
    <source>
        <dbReference type="ARBA" id="ARBA00022723"/>
    </source>
</evidence>
<evidence type="ECO:0000256" key="6">
    <source>
        <dbReference type="SAM" id="MobiDB-lite"/>
    </source>
</evidence>
<proteinExistence type="predicted"/>
<keyword evidence="5" id="KW-0175">Coiled coil</keyword>
<feature type="compositionally biased region" description="Basic and acidic residues" evidence="6">
    <location>
        <begin position="81"/>
        <end position="97"/>
    </location>
</feature>
<dbReference type="PANTHER" id="PTHR45931:SF3">
    <property type="entry name" value="RING ZINC FINGER-CONTAINING PROTEIN"/>
    <property type="match status" value="1"/>
</dbReference>
<dbReference type="EMBL" id="JAGRRH010000015">
    <property type="protein sequence ID" value="KAG7356168.1"/>
    <property type="molecule type" value="Genomic_DNA"/>
</dbReference>
<keyword evidence="1" id="KW-0479">Metal-binding</keyword>
<feature type="coiled-coil region" evidence="5">
    <location>
        <begin position="131"/>
        <end position="158"/>
    </location>
</feature>
<evidence type="ECO:0000259" key="7">
    <source>
        <dbReference type="PROSITE" id="PS50089"/>
    </source>
</evidence>
<dbReference type="Pfam" id="PF13639">
    <property type="entry name" value="zf-RING_2"/>
    <property type="match status" value="1"/>
</dbReference>
<keyword evidence="3" id="KW-0862">Zinc</keyword>
<name>A0A9K3L5W3_9STRA</name>
<keyword evidence="9" id="KW-1185">Reference proteome</keyword>
<keyword evidence="2 4" id="KW-0863">Zinc-finger</keyword>
<protein>
    <submittedName>
        <fullName evidence="8">Ring finger domain containing protein</fullName>
    </submittedName>
</protein>
<dbReference type="OrthoDB" id="8062037at2759"/>
<feature type="compositionally biased region" description="Basic and acidic residues" evidence="6">
    <location>
        <begin position="46"/>
        <end position="71"/>
    </location>
</feature>
<gene>
    <name evidence="8" type="ORF">IV203_000854</name>
</gene>
<evidence type="ECO:0000256" key="4">
    <source>
        <dbReference type="PROSITE-ProRule" id="PRU00175"/>
    </source>
</evidence>
<feature type="compositionally biased region" description="Polar residues" evidence="6">
    <location>
        <begin position="1"/>
        <end position="10"/>
    </location>
</feature>
<dbReference type="GO" id="GO:0008270">
    <property type="term" value="F:zinc ion binding"/>
    <property type="evidence" value="ECO:0007669"/>
    <property type="project" value="UniProtKB-KW"/>
</dbReference>
<dbReference type="GO" id="GO:0005634">
    <property type="term" value="C:nucleus"/>
    <property type="evidence" value="ECO:0007669"/>
    <property type="project" value="TreeGrafter"/>
</dbReference>
<comment type="caution">
    <text evidence="8">The sequence shown here is derived from an EMBL/GenBank/DDBJ whole genome shotgun (WGS) entry which is preliminary data.</text>
</comment>
<dbReference type="AlphaFoldDB" id="A0A9K3L5W3"/>
<sequence>MNAPTRSSRLPQMEEQDQISTRLFTGEKSPEAPIARRPNVLSTPPRDQREEQRDDAREESLLENANEERARRSPPSVPAGEHVEEISAEEQARRDEEASLELARALQAEEAMASYTAAYEVSMDYLRNHQNEFSQEELAALQAAVEEENNTNQGDEIEANAADVSDLSYDMLLRLGNQMGDVKLERWAMVAQQKIDALPLVIFDPESVNESKSNDCDIKCLVCHEQYEKGNSLRRLPCGHLFHAMCVDQWLHCSDKCPFCRTSLNNE</sequence>
<dbReference type="PROSITE" id="PS50089">
    <property type="entry name" value="ZF_RING_2"/>
    <property type="match status" value="1"/>
</dbReference>
<dbReference type="InterPro" id="IPR001841">
    <property type="entry name" value="Znf_RING"/>
</dbReference>
<feature type="region of interest" description="Disordered" evidence="6">
    <location>
        <begin position="1"/>
        <end position="98"/>
    </location>
</feature>
<evidence type="ECO:0000313" key="9">
    <source>
        <dbReference type="Proteomes" id="UP000693970"/>
    </source>
</evidence>
<dbReference type="SMART" id="SM00184">
    <property type="entry name" value="RING"/>
    <property type="match status" value="1"/>
</dbReference>
<feature type="domain" description="RING-type" evidence="7">
    <location>
        <begin position="220"/>
        <end position="261"/>
    </location>
</feature>
<organism evidence="8 9">
    <name type="scientific">Nitzschia inconspicua</name>
    <dbReference type="NCBI Taxonomy" id="303405"/>
    <lineage>
        <taxon>Eukaryota</taxon>
        <taxon>Sar</taxon>
        <taxon>Stramenopiles</taxon>
        <taxon>Ochrophyta</taxon>
        <taxon>Bacillariophyta</taxon>
        <taxon>Bacillariophyceae</taxon>
        <taxon>Bacillariophycidae</taxon>
        <taxon>Bacillariales</taxon>
        <taxon>Bacillariaceae</taxon>
        <taxon>Nitzschia</taxon>
    </lineage>
</organism>
<reference evidence="8" key="1">
    <citation type="journal article" date="2021" name="Sci. Rep.">
        <title>Diploid genomic architecture of Nitzschia inconspicua, an elite biomass production diatom.</title>
        <authorList>
            <person name="Oliver A."/>
            <person name="Podell S."/>
            <person name="Pinowska A."/>
            <person name="Traller J.C."/>
            <person name="Smith S.R."/>
            <person name="McClure R."/>
            <person name="Beliaev A."/>
            <person name="Bohutskyi P."/>
            <person name="Hill E.A."/>
            <person name="Rabines A."/>
            <person name="Zheng H."/>
            <person name="Allen L.Z."/>
            <person name="Kuo A."/>
            <person name="Grigoriev I.V."/>
            <person name="Allen A.E."/>
            <person name="Hazlebeck D."/>
            <person name="Allen E.E."/>
        </authorList>
    </citation>
    <scope>NUCLEOTIDE SEQUENCE</scope>
    <source>
        <strain evidence="8">Hildebrandi</strain>
    </source>
</reference>
<accession>A0A9K3L5W3</accession>
<dbReference type="Proteomes" id="UP000693970">
    <property type="component" value="Unassembled WGS sequence"/>
</dbReference>
<dbReference type="PANTHER" id="PTHR45931">
    <property type="entry name" value="SI:CH211-59O9.10"/>
    <property type="match status" value="1"/>
</dbReference>
<evidence type="ECO:0000256" key="3">
    <source>
        <dbReference type="ARBA" id="ARBA00022833"/>
    </source>
</evidence>
<dbReference type="GO" id="GO:0006511">
    <property type="term" value="P:ubiquitin-dependent protein catabolic process"/>
    <property type="evidence" value="ECO:0007669"/>
    <property type="project" value="TreeGrafter"/>
</dbReference>